<gene>
    <name evidence="1" type="ORF">ACN38_g11366</name>
</gene>
<keyword evidence="2" id="KW-1185">Reference proteome</keyword>
<protein>
    <submittedName>
        <fullName evidence="1">Uncharacterized protein</fullName>
    </submittedName>
</protein>
<dbReference type="EMBL" id="LHQQ01000292">
    <property type="protein sequence ID" value="KOS37834.1"/>
    <property type="molecule type" value="Genomic_DNA"/>
</dbReference>
<name>A0A0M8NYY1_9EURO</name>
<evidence type="ECO:0000313" key="2">
    <source>
        <dbReference type="Proteomes" id="UP000037696"/>
    </source>
</evidence>
<sequence length="104" mass="11084">MGGISYGVQVDEIEVKQKKALGGNHLDVLWPIGLCGVGGQSGDHRLAGLSSSFRKPPLSLSLCHILRLFTFIASYPTTYHCLKRSQGTAVTSGALPRFAAISLN</sequence>
<comment type="caution">
    <text evidence="1">The sequence shown here is derived from an EMBL/GenBank/DDBJ whole genome shotgun (WGS) entry which is preliminary data.</text>
</comment>
<evidence type="ECO:0000313" key="1">
    <source>
        <dbReference type="EMBL" id="KOS37834.1"/>
    </source>
</evidence>
<accession>A0A0M8NYY1</accession>
<dbReference type="AlphaFoldDB" id="A0A0M8NYY1"/>
<proteinExistence type="predicted"/>
<reference evidence="1 2" key="1">
    <citation type="submission" date="2015-08" db="EMBL/GenBank/DDBJ databases">
        <title>Genome sequencing of Penicillium nordicum.</title>
        <authorList>
            <person name="Nguyen H.D."/>
            <person name="Seifert K.A."/>
        </authorList>
    </citation>
    <scope>NUCLEOTIDE SEQUENCE [LARGE SCALE GENOMIC DNA]</scope>
    <source>
        <strain evidence="1 2">DAOMC 185683</strain>
    </source>
</reference>
<organism evidence="1 2">
    <name type="scientific">Penicillium nordicum</name>
    <dbReference type="NCBI Taxonomy" id="229535"/>
    <lineage>
        <taxon>Eukaryota</taxon>
        <taxon>Fungi</taxon>
        <taxon>Dikarya</taxon>
        <taxon>Ascomycota</taxon>
        <taxon>Pezizomycotina</taxon>
        <taxon>Eurotiomycetes</taxon>
        <taxon>Eurotiomycetidae</taxon>
        <taxon>Eurotiales</taxon>
        <taxon>Aspergillaceae</taxon>
        <taxon>Penicillium</taxon>
    </lineage>
</organism>
<dbReference type="Proteomes" id="UP000037696">
    <property type="component" value="Unassembled WGS sequence"/>
</dbReference>